<dbReference type="SUPFAM" id="SSF48371">
    <property type="entry name" value="ARM repeat"/>
    <property type="match status" value="1"/>
</dbReference>
<dbReference type="Pfam" id="PF00069">
    <property type="entry name" value="Pkinase"/>
    <property type="match status" value="1"/>
</dbReference>
<dbReference type="FunFam" id="1.25.10.10:FF:000108">
    <property type="entry name" value="N-terminal kinase-like protein isoform X1"/>
    <property type="match status" value="1"/>
</dbReference>
<protein>
    <recommendedName>
        <fullName evidence="4">N-terminal kinase-like protein</fullName>
    </recommendedName>
    <alternativeName>
        <fullName evidence="5">SCY1-like protein 1</fullName>
    </alternativeName>
</protein>
<dbReference type="InterPro" id="IPR000357">
    <property type="entry name" value="HEAT"/>
</dbReference>
<dbReference type="InterPro" id="IPR000719">
    <property type="entry name" value="Prot_kinase_dom"/>
</dbReference>
<feature type="compositionally biased region" description="Polar residues" evidence="8">
    <location>
        <begin position="606"/>
        <end position="615"/>
    </location>
</feature>
<comment type="function">
    <text evidence="6">Regulates COPI-mediated retrograde protein traffic at the interface between the Golgi apparatus and the endoplasmic reticulum. Involved in the maintenance of the Golgi apparatus morphology.</text>
</comment>
<reference evidence="10" key="2">
    <citation type="submission" date="2025-09" db="UniProtKB">
        <authorList>
            <consortium name="Ensembl"/>
        </authorList>
    </citation>
    <scope>IDENTIFICATION</scope>
</reference>
<dbReference type="GO" id="GO:0005524">
    <property type="term" value="F:ATP binding"/>
    <property type="evidence" value="ECO:0007669"/>
    <property type="project" value="InterPro"/>
</dbReference>
<evidence type="ECO:0000256" key="7">
    <source>
        <dbReference type="PROSITE-ProRule" id="PRU00103"/>
    </source>
</evidence>
<dbReference type="InterPro" id="IPR021133">
    <property type="entry name" value="HEAT_type_2"/>
</dbReference>
<dbReference type="InterPro" id="IPR011989">
    <property type="entry name" value="ARM-like"/>
</dbReference>
<dbReference type="InterPro" id="IPR051177">
    <property type="entry name" value="CIK-Related_Protein"/>
</dbReference>
<accession>A0A8C1AI73</accession>
<dbReference type="Gene3D" id="3.30.200.20">
    <property type="entry name" value="Phosphorylase Kinase, domain 1"/>
    <property type="match status" value="1"/>
</dbReference>
<comment type="similarity">
    <text evidence="3">Belongs to the protein kinase superfamily.</text>
</comment>
<dbReference type="Gene3D" id="1.10.510.10">
    <property type="entry name" value="Transferase(Phosphotransferase) domain 1"/>
    <property type="match status" value="1"/>
</dbReference>
<evidence type="ECO:0000256" key="2">
    <source>
        <dbReference type="ARBA" id="ARBA00023054"/>
    </source>
</evidence>
<sequence length="796" mass="88104">MWSFFARDPIKDFNYELLPENQEKSGIWTLSRGKRKTTGEPVSVFVYEISQGTEEQTQLAKAAFKRTKTLRHPNILSYVDGLETEKSLYIVTEPVTPLAAHLKLQAEKGGASDLEVSWGLHQIVKALSFLVNDCHLNHNNMGMWAVFVDRAGEWKLGGLDHVTSEQGDSISLPPPKVINPDLERYDPPESPGNGGEKWTGDVWRLGCLIWEVFNGSLPRASSLRSLGKIPKQLVPHYCELVGANPKIRPNPARFLLNCRSPGGFMNNSFVESCLFLEEIQIKEPAEKQQFFQDLSENLDSFPEDFCKHKVLPQLLTAFEFGNAGAVVLTPLFKVGKYLSAEEYQQKIIPVIVKMFSSTDRAMRIRLLQQMEQFIQYLNEAAVNSQIFPHVVHGFTDTNPAIREQTVKSMLLLAPKLNETNLNQELMRHFARLQARDDQGPIRCNTTVCLGKIAPYLNAGMRQRVLISAFSRAAKDPFPASRAAGVLGFAATHQYYSVAESASRILPTLCTLTVDPDKNVRDQAFKAIKSFLSKLETVSEDPSKLAEIEKDVTALAQTGGSAATWAGWAVTGVSSLTSKLIRNAPAGSEAPPAENSPTPQPAAGPVPTNTAAPSRETSNEETVEPDKDRWDDEDWGSLEVNDEAVKKQSSDWSSGWDADDSWSNEKDVDGQGQSSPADEGWGNDWDEDGNLSESFTPTSQNKASTGAPKRLASDYNWDGAEGKSTTSDLLSSVSQRSTTVRLCAGDWGTEENWESLDGDQVELAKKKREERRKELEAKRAERKAAKGPLKLGARKLD</sequence>
<evidence type="ECO:0000256" key="4">
    <source>
        <dbReference type="ARBA" id="ARBA00040972"/>
    </source>
</evidence>
<evidence type="ECO:0000256" key="8">
    <source>
        <dbReference type="SAM" id="MobiDB-lite"/>
    </source>
</evidence>
<evidence type="ECO:0000313" key="10">
    <source>
        <dbReference type="Ensembl" id="ENSCCRP00000018264.2"/>
    </source>
</evidence>
<dbReference type="SUPFAM" id="SSF56112">
    <property type="entry name" value="Protein kinase-like (PK-like)"/>
    <property type="match status" value="1"/>
</dbReference>
<feature type="compositionally biased region" description="Polar residues" evidence="8">
    <location>
        <begin position="722"/>
        <end position="734"/>
    </location>
</feature>
<dbReference type="Ensembl" id="ENSCCRT00000019874.2">
    <property type="protein sequence ID" value="ENSCCRP00000018264.2"/>
    <property type="gene ID" value="ENSCCRG00000010074.2"/>
</dbReference>
<feature type="compositionally biased region" description="Acidic residues" evidence="8">
    <location>
        <begin position="630"/>
        <end position="641"/>
    </location>
</feature>
<feature type="compositionally biased region" description="Polar residues" evidence="8">
    <location>
        <begin position="690"/>
        <end position="703"/>
    </location>
</feature>
<feature type="compositionally biased region" description="Basic and acidic residues" evidence="8">
    <location>
        <begin position="773"/>
        <end position="783"/>
    </location>
</feature>
<dbReference type="Gene3D" id="1.25.10.10">
    <property type="entry name" value="Leucine-rich Repeat Variant"/>
    <property type="match status" value="1"/>
</dbReference>
<dbReference type="PANTHER" id="PTHR12984">
    <property type="entry name" value="SCY1-RELATED S/T PROTEIN KINASE-LIKE"/>
    <property type="match status" value="1"/>
</dbReference>
<dbReference type="InterPro" id="IPR011009">
    <property type="entry name" value="Kinase-like_dom_sf"/>
</dbReference>
<dbReference type="PANTHER" id="PTHR12984:SF3">
    <property type="entry name" value="N-TERMINAL KINASE-LIKE PROTEIN"/>
    <property type="match status" value="1"/>
</dbReference>
<evidence type="ECO:0000313" key="11">
    <source>
        <dbReference type="Proteomes" id="UP001108240"/>
    </source>
</evidence>
<feature type="domain" description="Protein kinase" evidence="9">
    <location>
        <begin position="1"/>
        <end position="311"/>
    </location>
</feature>
<keyword evidence="11" id="KW-1185">Reference proteome</keyword>
<organism evidence="10 11">
    <name type="scientific">Cyprinus carpio carpio</name>
    <dbReference type="NCBI Taxonomy" id="630221"/>
    <lineage>
        <taxon>Eukaryota</taxon>
        <taxon>Metazoa</taxon>
        <taxon>Chordata</taxon>
        <taxon>Craniata</taxon>
        <taxon>Vertebrata</taxon>
        <taxon>Euteleostomi</taxon>
        <taxon>Actinopterygii</taxon>
        <taxon>Neopterygii</taxon>
        <taxon>Teleostei</taxon>
        <taxon>Ostariophysi</taxon>
        <taxon>Cypriniformes</taxon>
        <taxon>Cyprinidae</taxon>
        <taxon>Cyprininae</taxon>
        <taxon>Cyprinus</taxon>
    </lineage>
</organism>
<name>A0A8C1AI73_CYPCA</name>
<reference evidence="10" key="1">
    <citation type="submission" date="2025-08" db="UniProtKB">
        <authorList>
            <consortium name="Ensembl"/>
        </authorList>
    </citation>
    <scope>IDENTIFICATION</scope>
</reference>
<dbReference type="PROSITE" id="PS50077">
    <property type="entry name" value="HEAT_REPEAT"/>
    <property type="match status" value="1"/>
</dbReference>
<dbReference type="Proteomes" id="UP001108240">
    <property type="component" value="Unplaced"/>
</dbReference>
<feature type="region of interest" description="Disordered" evidence="8">
    <location>
        <begin position="773"/>
        <end position="796"/>
    </location>
</feature>
<evidence type="ECO:0000256" key="3">
    <source>
        <dbReference type="ARBA" id="ARBA00038349"/>
    </source>
</evidence>
<keyword evidence="2" id="KW-0175">Coiled coil</keyword>
<evidence type="ECO:0000259" key="9">
    <source>
        <dbReference type="PROSITE" id="PS50011"/>
    </source>
</evidence>
<feature type="repeat" description="HEAT" evidence="7">
    <location>
        <begin position="386"/>
        <end position="424"/>
    </location>
</feature>
<dbReference type="AlphaFoldDB" id="A0A8C1AI73"/>
<dbReference type="InterPro" id="IPR016024">
    <property type="entry name" value="ARM-type_fold"/>
</dbReference>
<evidence type="ECO:0000256" key="5">
    <source>
        <dbReference type="ARBA" id="ARBA00042347"/>
    </source>
</evidence>
<dbReference type="PROSITE" id="PS50011">
    <property type="entry name" value="PROTEIN_KINASE_DOM"/>
    <property type="match status" value="1"/>
</dbReference>
<evidence type="ECO:0000256" key="6">
    <source>
        <dbReference type="ARBA" id="ARBA00056114"/>
    </source>
</evidence>
<proteinExistence type="inferred from homology"/>
<evidence type="ECO:0000256" key="1">
    <source>
        <dbReference type="ARBA" id="ARBA00022737"/>
    </source>
</evidence>
<feature type="region of interest" description="Disordered" evidence="8">
    <location>
        <begin position="583"/>
        <end position="734"/>
    </location>
</feature>
<dbReference type="GeneTree" id="ENSGT00930000151054"/>
<dbReference type="GO" id="GO:0004672">
    <property type="term" value="F:protein kinase activity"/>
    <property type="evidence" value="ECO:0007669"/>
    <property type="project" value="InterPro"/>
</dbReference>
<keyword evidence="1" id="KW-0677">Repeat</keyword>
<dbReference type="Pfam" id="PF02985">
    <property type="entry name" value="HEAT"/>
    <property type="match status" value="1"/>
</dbReference>